<comment type="caution">
    <text evidence="8">The sequence shown here is derived from an EMBL/GenBank/DDBJ whole genome shotgun (WGS) entry which is preliminary data.</text>
</comment>
<dbReference type="GO" id="GO:0003677">
    <property type="term" value="F:DNA binding"/>
    <property type="evidence" value="ECO:0007669"/>
    <property type="project" value="InterPro"/>
</dbReference>
<keyword evidence="5" id="KW-0804">Transcription</keyword>
<accession>A0AAW1J5Z9</accession>
<dbReference type="EMBL" id="JBDFQZ010000008">
    <property type="protein sequence ID" value="KAK9698146.1"/>
    <property type="molecule type" value="Genomic_DNA"/>
</dbReference>
<feature type="domain" description="BED-type" evidence="7">
    <location>
        <begin position="32"/>
        <end position="94"/>
    </location>
</feature>
<evidence type="ECO:0000256" key="2">
    <source>
        <dbReference type="ARBA" id="ARBA00022771"/>
    </source>
</evidence>
<dbReference type="InterPro" id="IPR052035">
    <property type="entry name" value="ZnF_BED_domain_contain"/>
</dbReference>
<dbReference type="AlphaFoldDB" id="A0AAW1J5Z9"/>
<evidence type="ECO:0000256" key="1">
    <source>
        <dbReference type="ARBA" id="ARBA00022723"/>
    </source>
</evidence>
<dbReference type="PANTHER" id="PTHR46481:SF6">
    <property type="entry name" value="ZINC FINGER BED DOMAIN-CONTAINING PROTEIN RICESLEEPER 2-LIKE"/>
    <property type="match status" value="1"/>
</dbReference>
<proteinExistence type="predicted"/>
<gene>
    <name evidence="8" type="ORF">RND81_08G085000</name>
</gene>
<keyword evidence="2 6" id="KW-0863">Zinc-finger</keyword>
<dbReference type="PANTHER" id="PTHR46481">
    <property type="entry name" value="ZINC FINGER BED DOMAIN-CONTAINING PROTEIN 4"/>
    <property type="match status" value="1"/>
</dbReference>
<dbReference type="InterPro" id="IPR003656">
    <property type="entry name" value="Znf_BED"/>
</dbReference>
<evidence type="ECO:0000256" key="3">
    <source>
        <dbReference type="ARBA" id="ARBA00022833"/>
    </source>
</evidence>
<dbReference type="PROSITE" id="PS50808">
    <property type="entry name" value="ZF_BED"/>
    <property type="match status" value="1"/>
</dbReference>
<name>A0AAW1J5Z9_SAPOF</name>
<keyword evidence="1" id="KW-0479">Metal-binding</keyword>
<dbReference type="SMART" id="SM00614">
    <property type="entry name" value="ZnF_BED"/>
    <property type="match status" value="1"/>
</dbReference>
<keyword evidence="4" id="KW-0805">Transcription regulation</keyword>
<evidence type="ECO:0000256" key="6">
    <source>
        <dbReference type="PROSITE-ProRule" id="PRU00027"/>
    </source>
</evidence>
<evidence type="ECO:0000313" key="9">
    <source>
        <dbReference type="Proteomes" id="UP001443914"/>
    </source>
</evidence>
<evidence type="ECO:0000256" key="4">
    <source>
        <dbReference type="ARBA" id="ARBA00023015"/>
    </source>
</evidence>
<dbReference type="Proteomes" id="UP001443914">
    <property type="component" value="Unassembled WGS sequence"/>
</dbReference>
<protein>
    <recommendedName>
        <fullName evidence="7">BED-type domain-containing protein</fullName>
    </recommendedName>
</protein>
<keyword evidence="3" id="KW-0862">Zinc</keyword>
<dbReference type="GO" id="GO:0008270">
    <property type="term" value="F:zinc ion binding"/>
    <property type="evidence" value="ECO:0007669"/>
    <property type="project" value="UniProtKB-KW"/>
</dbReference>
<organism evidence="8 9">
    <name type="scientific">Saponaria officinalis</name>
    <name type="common">Common soapwort</name>
    <name type="synonym">Lychnis saponaria</name>
    <dbReference type="NCBI Taxonomy" id="3572"/>
    <lineage>
        <taxon>Eukaryota</taxon>
        <taxon>Viridiplantae</taxon>
        <taxon>Streptophyta</taxon>
        <taxon>Embryophyta</taxon>
        <taxon>Tracheophyta</taxon>
        <taxon>Spermatophyta</taxon>
        <taxon>Magnoliopsida</taxon>
        <taxon>eudicotyledons</taxon>
        <taxon>Gunneridae</taxon>
        <taxon>Pentapetalae</taxon>
        <taxon>Caryophyllales</taxon>
        <taxon>Caryophyllaceae</taxon>
        <taxon>Caryophylleae</taxon>
        <taxon>Saponaria</taxon>
    </lineage>
</organism>
<evidence type="ECO:0000313" key="8">
    <source>
        <dbReference type="EMBL" id="KAK9698146.1"/>
    </source>
</evidence>
<keyword evidence="9" id="KW-1185">Reference proteome</keyword>
<reference evidence="8" key="1">
    <citation type="submission" date="2024-03" db="EMBL/GenBank/DDBJ databases">
        <title>WGS assembly of Saponaria officinalis var. Norfolk2.</title>
        <authorList>
            <person name="Jenkins J."/>
            <person name="Shu S."/>
            <person name="Grimwood J."/>
            <person name="Barry K."/>
            <person name="Goodstein D."/>
            <person name="Schmutz J."/>
            <person name="Leebens-Mack J."/>
            <person name="Osbourn A."/>
        </authorList>
    </citation>
    <scope>NUCLEOTIDE SEQUENCE [LARGE SCALE GENOMIC DNA]</scope>
    <source>
        <strain evidence="8">JIC</strain>
    </source>
</reference>
<evidence type="ECO:0000256" key="5">
    <source>
        <dbReference type="ARBA" id="ARBA00023163"/>
    </source>
</evidence>
<evidence type="ECO:0000259" key="7">
    <source>
        <dbReference type="PROSITE" id="PS50808"/>
    </source>
</evidence>
<sequence>MEFPNDETIIDLLRDQDNDSVIEVSEFTEFEHRRSPVWKEYFAISPKSSDDGKLRALCKHCKKVKLVAVSKYGTSNVKNHLEKCQAYQDYQRKLSPTQRGKAFFDQKTYRDLVAKAIIKHEYPFSWVEHKGIRAIHEYL</sequence>